<gene>
    <name evidence="3" type="ORF">K7X08_013419</name>
</gene>
<dbReference type="AlphaFoldDB" id="A0A9Q1MG35"/>
<comment type="caution">
    <text evidence="3">The sequence shown here is derived from an EMBL/GenBank/DDBJ whole genome shotgun (WGS) entry which is preliminary data.</text>
</comment>
<keyword evidence="4" id="KW-1185">Reference proteome</keyword>
<keyword evidence="2" id="KW-1133">Transmembrane helix</keyword>
<dbReference type="PANTHER" id="PTHR36804">
    <property type="entry name" value="OSJNBA0013K16.11 PROTEIN"/>
    <property type="match status" value="1"/>
</dbReference>
<proteinExistence type="predicted"/>
<dbReference type="PANTHER" id="PTHR36804:SF1">
    <property type="entry name" value="OS04G0585600 PROTEIN"/>
    <property type="match status" value="1"/>
</dbReference>
<dbReference type="EMBL" id="JAJAGQ010000008">
    <property type="protein sequence ID" value="KAJ8555923.1"/>
    <property type="molecule type" value="Genomic_DNA"/>
</dbReference>
<protein>
    <submittedName>
        <fullName evidence="3">Uncharacterized protein</fullName>
    </submittedName>
</protein>
<dbReference type="Proteomes" id="UP001152561">
    <property type="component" value="Unassembled WGS sequence"/>
</dbReference>
<evidence type="ECO:0000313" key="3">
    <source>
        <dbReference type="EMBL" id="KAJ8555923.1"/>
    </source>
</evidence>
<feature type="region of interest" description="Disordered" evidence="1">
    <location>
        <begin position="213"/>
        <end position="234"/>
    </location>
</feature>
<evidence type="ECO:0000256" key="2">
    <source>
        <dbReference type="SAM" id="Phobius"/>
    </source>
</evidence>
<accession>A0A9Q1MG35</accession>
<reference evidence="4" key="1">
    <citation type="journal article" date="2023" name="Proc. Natl. Acad. Sci. U.S.A.">
        <title>Genomic and structural basis for evolution of tropane alkaloid biosynthesis.</title>
        <authorList>
            <person name="Wanga Y.-J."/>
            <person name="Taina T."/>
            <person name="Yua J.-Y."/>
            <person name="Lia J."/>
            <person name="Xua B."/>
            <person name="Chenc J."/>
            <person name="D'Auriad J.C."/>
            <person name="Huanga J.-P."/>
            <person name="Huanga S.-X."/>
        </authorList>
    </citation>
    <scope>NUCLEOTIDE SEQUENCE [LARGE SCALE GENOMIC DNA]</scope>
    <source>
        <strain evidence="4">cv. KIB-2019</strain>
    </source>
</reference>
<organism evidence="3 4">
    <name type="scientific">Anisodus acutangulus</name>
    <dbReference type="NCBI Taxonomy" id="402998"/>
    <lineage>
        <taxon>Eukaryota</taxon>
        <taxon>Viridiplantae</taxon>
        <taxon>Streptophyta</taxon>
        <taxon>Embryophyta</taxon>
        <taxon>Tracheophyta</taxon>
        <taxon>Spermatophyta</taxon>
        <taxon>Magnoliopsida</taxon>
        <taxon>eudicotyledons</taxon>
        <taxon>Gunneridae</taxon>
        <taxon>Pentapetalae</taxon>
        <taxon>asterids</taxon>
        <taxon>lamiids</taxon>
        <taxon>Solanales</taxon>
        <taxon>Solanaceae</taxon>
        <taxon>Solanoideae</taxon>
        <taxon>Hyoscyameae</taxon>
        <taxon>Anisodus</taxon>
    </lineage>
</organism>
<evidence type="ECO:0000256" key="1">
    <source>
        <dbReference type="SAM" id="MobiDB-lite"/>
    </source>
</evidence>
<sequence>MLPSPSSISGNEISHFTSAVLLSTSPSLRSSILPSLQPLYRARLRNKLNLRRLRNGTCRAEFANDAPYAVAIGACILSSWVFPTTYSEDEDGESTIDSADARFAVMGIISIIPYFNWMSWVFAWLDTGKPRYAVYALVYLAPYISTNLSLSPEDSLLPIASILLCIFHIQLEAFKKDGNVQVLDKFTETGKHMSEKEETNDLKKLPSADEIRRWEISRRPENPEHLKEDEEDHS</sequence>
<name>A0A9Q1MG35_9SOLA</name>
<evidence type="ECO:0000313" key="4">
    <source>
        <dbReference type="Proteomes" id="UP001152561"/>
    </source>
</evidence>
<feature type="transmembrane region" description="Helical" evidence="2">
    <location>
        <begin position="62"/>
        <end position="83"/>
    </location>
</feature>
<dbReference type="OrthoDB" id="2014574at2759"/>
<keyword evidence="2" id="KW-0812">Transmembrane</keyword>
<keyword evidence="2" id="KW-0472">Membrane</keyword>
<feature type="transmembrane region" description="Helical" evidence="2">
    <location>
        <begin position="103"/>
        <end position="125"/>
    </location>
</feature>